<reference evidence="1 2" key="1">
    <citation type="journal article" date="2018" name="New Phytol.">
        <title>Phylogenomics of Endogonaceae and evolution of mycorrhizas within Mucoromycota.</title>
        <authorList>
            <person name="Chang Y."/>
            <person name="Desiro A."/>
            <person name="Na H."/>
            <person name="Sandor L."/>
            <person name="Lipzen A."/>
            <person name="Clum A."/>
            <person name="Barry K."/>
            <person name="Grigoriev I.V."/>
            <person name="Martin F.M."/>
            <person name="Stajich J.E."/>
            <person name="Smith M.E."/>
            <person name="Bonito G."/>
            <person name="Spatafora J.W."/>
        </authorList>
    </citation>
    <scope>NUCLEOTIDE SEQUENCE [LARGE SCALE GENOMIC DNA]</scope>
    <source>
        <strain evidence="1 2">GMNB39</strain>
    </source>
</reference>
<protein>
    <submittedName>
        <fullName evidence="1">Uncharacterized protein</fullName>
    </submittedName>
</protein>
<accession>A0A433D939</accession>
<sequence>MERTPKSIPTTEILLRKIPCKGKLPNSLPPPPIAKTSVTEYTSSPKVSFDDFFFVTSHPTSTHPTATVVTPSSLTYTVPKPTSIHLDSTTRSVSPPAVRRHAQFEVSRMDYKIMANQWGTRTSAIKNNEQKRALRESVEFAQYEIMTSAASISLCTANHISHARHGFVSRLAEHQSSQWSMIRRTTNTSAESAFPFEIAETEIAETESVRDLKMGVKVKNRTCLPALMPTISSFEKWATNVLTYCYREFTFTARSAALPVSFILAKLADIMAPNNVRGWRLVGQRSSEYRQGGGGQMYRGTYPNCRDPSTGTLGWIFGVKCGGDNSQQVNDIVMLYICTLFSALIVCYTAKAHISGDYIYLETDFRKLIIAKVSVIDTSMLMAEFVEGVSDPASVIPELPEPYERHLWDYCLTSIFNSYWSTRHVLLICVLIAMMRRMKAAERRGR</sequence>
<gene>
    <name evidence="1" type="ORF">BC936DRAFT_146098</name>
</gene>
<name>A0A433D939_9FUNG</name>
<comment type="caution">
    <text evidence="1">The sequence shown here is derived from an EMBL/GenBank/DDBJ whole genome shotgun (WGS) entry which is preliminary data.</text>
</comment>
<proteinExistence type="predicted"/>
<evidence type="ECO:0000313" key="2">
    <source>
        <dbReference type="Proteomes" id="UP000268093"/>
    </source>
</evidence>
<evidence type="ECO:0000313" key="1">
    <source>
        <dbReference type="EMBL" id="RUP47131.1"/>
    </source>
</evidence>
<dbReference type="Proteomes" id="UP000268093">
    <property type="component" value="Unassembled WGS sequence"/>
</dbReference>
<dbReference type="AlphaFoldDB" id="A0A433D939"/>
<keyword evidence="2" id="KW-1185">Reference proteome</keyword>
<organism evidence="1 2">
    <name type="scientific">Jimgerdemannia flammicorona</name>
    <dbReference type="NCBI Taxonomy" id="994334"/>
    <lineage>
        <taxon>Eukaryota</taxon>
        <taxon>Fungi</taxon>
        <taxon>Fungi incertae sedis</taxon>
        <taxon>Mucoromycota</taxon>
        <taxon>Mucoromycotina</taxon>
        <taxon>Endogonomycetes</taxon>
        <taxon>Endogonales</taxon>
        <taxon>Endogonaceae</taxon>
        <taxon>Jimgerdemannia</taxon>
    </lineage>
</organism>
<dbReference type="EMBL" id="RBNI01004919">
    <property type="protein sequence ID" value="RUP47131.1"/>
    <property type="molecule type" value="Genomic_DNA"/>
</dbReference>